<reference evidence="1 2" key="1">
    <citation type="submission" date="2016-08" db="EMBL/GenBank/DDBJ databases">
        <title>Draft genome of Amylibacter sp. strain 4G11.</title>
        <authorList>
            <person name="Wong S.-K."/>
            <person name="Hamasaki K."/>
            <person name="Yoshizawa S."/>
        </authorList>
    </citation>
    <scope>NUCLEOTIDE SEQUENCE [LARGE SCALE GENOMIC DNA]</scope>
    <source>
        <strain evidence="1 2">4G11</strain>
    </source>
</reference>
<protein>
    <recommendedName>
        <fullName evidence="3">Sulfotransferase domain-containing protein</fullName>
    </recommendedName>
</protein>
<comment type="caution">
    <text evidence="1">The sequence shown here is derived from an EMBL/GenBank/DDBJ whole genome shotgun (WGS) entry which is preliminary data.</text>
</comment>
<dbReference type="InterPro" id="IPR027417">
    <property type="entry name" value="P-loop_NTPase"/>
</dbReference>
<gene>
    <name evidence="1" type="ORF">BFP76_00610</name>
</gene>
<dbReference type="Proteomes" id="UP000231516">
    <property type="component" value="Unassembled WGS sequence"/>
</dbReference>
<organism evidence="1 2">
    <name type="scientific">Paramylibacter kogurei</name>
    <dbReference type="NCBI Taxonomy" id="1889778"/>
    <lineage>
        <taxon>Bacteria</taxon>
        <taxon>Pseudomonadati</taxon>
        <taxon>Pseudomonadota</taxon>
        <taxon>Alphaproteobacteria</taxon>
        <taxon>Rhodobacterales</taxon>
        <taxon>Paracoccaceae</taxon>
        <taxon>Paramylibacter</taxon>
    </lineage>
</organism>
<name>A0A2G5K813_9RHOB</name>
<evidence type="ECO:0000313" key="2">
    <source>
        <dbReference type="Proteomes" id="UP000231516"/>
    </source>
</evidence>
<accession>A0A2G5K813</accession>
<dbReference type="AlphaFoldDB" id="A0A2G5K813"/>
<evidence type="ECO:0008006" key="3">
    <source>
        <dbReference type="Google" id="ProtNLM"/>
    </source>
</evidence>
<dbReference type="OrthoDB" id="7904151at2"/>
<keyword evidence="2" id="KW-1185">Reference proteome</keyword>
<evidence type="ECO:0000313" key="1">
    <source>
        <dbReference type="EMBL" id="PIB25668.1"/>
    </source>
</evidence>
<proteinExistence type="predicted"/>
<dbReference type="SUPFAM" id="SSF52540">
    <property type="entry name" value="P-loop containing nucleoside triphosphate hydrolases"/>
    <property type="match status" value="1"/>
</dbReference>
<sequence>MPSFTPINFQSSETPNINEFFVFGERNSGTNFVDALLRNNFPQLGQSANDRITKFGFRYGWKHGFPQMIAAPDTTLAVVMFRSPERWAQSMHRQPWHSAKYLRDISFSDFIRAPWQSIVDEKNFGITSGADARAHVELQWDRHPLTGAGFDNVIQLRNAKTMGFLSLKNRFQNVIFARYEDVANAPDAFIALISKTYGLSASSNFIPVDQQRGRKIDGDFVPHKYDDLSRADHDFIWSELDKKQEKILGYAP</sequence>
<dbReference type="EMBL" id="MDGM01000009">
    <property type="protein sequence ID" value="PIB25668.1"/>
    <property type="molecule type" value="Genomic_DNA"/>
</dbReference>
<dbReference type="RefSeq" id="WP_099592053.1">
    <property type="nucleotide sequence ID" value="NZ_MDGM01000009.1"/>
</dbReference>